<evidence type="ECO:0000313" key="4">
    <source>
        <dbReference type="EMBL" id="VDN16282.1"/>
    </source>
</evidence>
<keyword evidence="1" id="KW-0325">Glycoprotein</keyword>
<evidence type="ECO:0000259" key="3">
    <source>
        <dbReference type="Pfam" id="PF25179"/>
    </source>
</evidence>
<dbReference type="InterPro" id="IPR057433">
    <property type="entry name" value="LMF1/2_C"/>
</dbReference>
<dbReference type="OrthoDB" id="434126at2759"/>
<dbReference type="GO" id="GO:0051604">
    <property type="term" value="P:protein maturation"/>
    <property type="evidence" value="ECO:0007669"/>
    <property type="project" value="InterPro"/>
</dbReference>
<evidence type="ECO:0000256" key="2">
    <source>
        <dbReference type="ARBA" id="ARBA00040643"/>
    </source>
</evidence>
<dbReference type="PANTHER" id="PTHR14463">
    <property type="entry name" value="LIPASE MATURATION FACTOR"/>
    <property type="match status" value="1"/>
</dbReference>
<evidence type="ECO:0000256" key="1">
    <source>
        <dbReference type="ARBA" id="ARBA00023180"/>
    </source>
</evidence>
<evidence type="ECO:0000313" key="5">
    <source>
        <dbReference type="Proteomes" id="UP000281553"/>
    </source>
</evidence>
<dbReference type="Proteomes" id="UP000281553">
    <property type="component" value="Unassembled WGS sequence"/>
</dbReference>
<dbReference type="InterPro" id="IPR009613">
    <property type="entry name" value="LMF"/>
</dbReference>
<keyword evidence="5" id="KW-1185">Reference proteome</keyword>
<organism evidence="4 5">
    <name type="scientific">Dibothriocephalus latus</name>
    <name type="common">Fish tapeworm</name>
    <name type="synonym">Diphyllobothrium latum</name>
    <dbReference type="NCBI Taxonomy" id="60516"/>
    <lineage>
        <taxon>Eukaryota</taxon>
        <taxon>Metazoa</taxon>
        <taxon>Spiralia</taxon>
        <taxon>Lophotrochozoa</taxon>
        <taxon>Platyhelminthes</taxon>
        <taxon>Cestoda</taxon>
        <taxon>Eucestoda</taxon>
        <taxon>Diphyllobothriidea</taxon>
        <taxon>Diphyllobothriidae</taxon>
        <taxon>Dibothriocephalus</taxon>
    </lineage>
</organism>
<dbReference type="Pfam" id="PF25179">
    <property type="entry name" value="LMF1_C"/>
    <property type="match status" value="1"/>
</dbReference>
<sequence>MVFEGAMSDKGPWTELSFFASPSKLDRRPPFLFGHSPVVDFELSLDGYKSFDQSPLLANLVYRILNQQKDVKQLMDLTGLPAGPKYIQVKLYDYHFTHPGTS</sequence>
<gene>
    <name evidence="4" type="ORF">DILT_LOCUS12113</name>
</gene>
<reference evidence="4 5" key="1">
    <citation type="submission" date="2018-11" db="EMBL/GenBank/DDBJ databases">
        <authorList>
            <consortium name="Pathogen Informatics"/>
        </authorList>
    </citation>
    <scope>NUCLEOTIDE SEQUENCE [LARGE SCALE GENOMIC DNA]</scope>
</reference>
<name>A0A3P7P887_DIBLA</name>
<dbReference type="PANTHER" id="PTHR14463:SF5">
    <property type="entry name" value="LIPASE MATURATION FACTOR 2"/>
    <property type="match status" value="1"/>
</dbReference>
<proteinExistence type="predicted"/>
<accession>A0A3P7P887</accession>
<protein>
    <recommendedName>
        <fullName evidence="2">Lipase maturation factor 2</fullName>
    </recommendedName>
</protein>
<feature type="domain" description="Lipase maturation factor 1/2 C-terminal" evidence="3">
    <location>
        <begin position="2"/>
        <end position="99"/>
    </location>
</feature>
<dbReference type="AlphaFoldDB" id="A0A3P7P887"/>
<dbReference type="GO" id="GO:0005789">
    <property type="term" value="C:endoplasmic reticulum membrane"/>
    <property type="evidence" value="ECO:0007669"/>
    <property type="project" value="TreeGrafter"/>
</dbReference>
<dbReference type="EMBL" id="UYRU01065293">
    <property type="protein sequence ID" value="VDN16282.1"/>
    <property type="molecule type" value="Genomic_DNA"/>
</dbReference>